<name>A0ABW4QNG5_9BACT</name>
<dbReference type="SUPFAM" id="SSF46689">
    <property type="entry name" value="Homeodomain-like"/>
    <property type="match status" value="1"/>
</dbReference>
<proteinExistence type="predicted"/>
<keyword evidence="1" id="KW-0805">Transcription regulation</keyword>
<dbReference type="PANTHER" id="PTHR30055">
    <property type="entry name" value="HTH-TYPE TRANSCRIPTIONAL REGULATOR RUTR"/>
    <property type="match status" value="1"/>
</dbReference>
<dbReference type="InterPro" id="IPR050109">
    <property type="entry name" value="HTH-type_TetR-like_transc_reg"/>
</dbReference>
<dbReference type="InterPro" id="IPR036271">
    <property type="entry name" value="Tet_transcr_reg_TetR-rel_C_sf"/>
</dbReference>
<evidence type="ECO:0000313" key="7">
    <source>
        <dbReference type="EMBL" id="MFD1871096.1"/>
    </source>
</evidence>
<keyword evidence="3" id="KW-0804">Transcription</keyword>
<protein>
    <submittedName>
        <fullName evidence="7">TetR/AcrR family transcriptional regulator</fullName>
    </submittedName>
</protein>
<dbReference type="EMBL" id="JBHUFD010000001">
    <property type="protein sequence ID" value="MFD1871096.1"/>
    <property type="molecule type" value="Genomic_DNA"/>
</dbReference>
<dbReference type="InterPro" id="IPR041490">
    <property type="entry name" value="KstR2_TetR_C"/>
</dbReference>
<evidence type="ECO:0000313" key="8">
    <source>
        <dbReference type="Proteomes" id="UP001597197"/>
    </source>
</evidence>
<evidence type="ECO:0000256" key="4">
    <source>
        <dbReference type="PROSITE-ProRule" id="PRU00335"/>
    </source>
</evidence>
<dbReference type="RefSeq" id="WP_382311433.1">
    <property type="nucleotide sequence ID" value="NZ_JBHUFD010000001.1"/>
</dbReference>
<comment type="caution">
    <text evidence="7">The sequence shown here is derived from an EMBL/GenBank/DDBJ whole genome shotgun (WGS) entry which is preliminary data.</text>
</comment>
<reference evidence="8" key="1">
    <citation type="journal article" date="2019" name="Int. J. Syst. Evol. Microbiol.">
        <title>The Global Catalogue of Microorganisms (GCM) 10K type strain sequencing project: providing services to taxonomists for standard genome sequencing and annotation.</title>
        <authorList>
            <consortium name="The Broad Institute Genomics Platform"/>
            <consortium name="The Broad Institute Genome Sequencing Center for Infectious Disease"/>
            <person name="Wu L."/>
            <person name="Ma J."/>
        </authorList>
    </citation>
    <scope>NUCLEOTIDE SEQUENCE [LARGE SCALE GENOMIC DNA]</scope>
    <source>
        <strain evidence="8">CGMCC 1.15795</strain>
    </source>
</reference>
<dbReference type="Gene3D" id="1.10.10.60">
    <property type="entry name" value="Homeodomain-like"/>
    <property type="match status" value="1"/>
</dbReference>
<dbReference type="SUPFAM" id="SSF48498">
    <property type="entry name" value="Tetracyclin repressor-like, C-terminal domain"/>
    <property type="match status" value="1"/>
</dbReference>
<feature type="domain" description="HTH tetR-type" evidence="6">
    <location>
        <begin position="29"/>
        <end position="89"/>
    </location>
</feature>
<dbReference type="Pfam" id="PF00440">
    <property type="entry name" value="TetR_N"/>
    <property type="match status" value="1"/>
</dbReference>
<dbReference type="InterPro" id="IPR001647">
    <property type="entry name" value="HTH_TetR"/>
</dbReference>
<keyword evidence="2 4" id="KW-0238">DNA-binding</keyword>
<gene>
    <name evidence="7" type="ORF">ACFSDX_01560</name>
</gene>
<evidence type="ECO:0000256" key="5">
    <source>
        <dbReference type="SAM" id="MobiDB-lite"/>
    </source>
</evidence>
<dbReference type="Gene3D" id="1.10.357.10">
    <property type="entry name" value="Tetracycline Repressor, domain 2"/>
    <property type="match status" value="1"/>
</dbReference>
<dbReference type="InterPro" id="IPR009057">
    <property type="entry name" value="Homeodomain-like_sf"/>
</dbReference>
<dbReference type="Pfam" id="PF17932">
    <property type="entry name" value="TetR_C_24"/>
    <property type="match status" value="1"/>
</dbReference>
<feature type="compositionally biased region" description="Low complexity" evidence="5">
    <location>
        <begin position="1"/>
        <end position="21"/>
    </location>
</feature>
<evidence type="ECO:0000259" key="6">
    <source>
        <dbReference type="PROSITE" id="PS50977"/>
    </source>
</evidence>
<feature type="DNA-binding region" description="H-T-H motif" evidence="4">
    <location>
        <begin position="52"/>
        <end position="71"/>
    </location>
</feature>
<evidence type="ECO:0000256" key="3">
    <source>
        <dbReference type="ARBA" id="ARBA00023163"/>
    </source>
</evidence>
<feature type="region of interest" description="Disordered" evidence="5">
    <location>
        <begin position="1"/>
        <end position="24"/>
    </location>
</feature>
<sequence>MPPKTTLSPAPTALPPASGAARLVKKRRPEQRQLILDEAAHLFKERGFGSSSMRDLGARVGLDAASMYNHIKSKDEILDTICFQVSDTYIAQLTEAEQMAGTHLDKITELLRRHVRLMTTNGAAVSVANNEWKALTEPRLTEFKQARKRYEKGFAALIEQGIAAGELQSVNVSVALFTLLSAVRWVELWYRPGRSLSAAELETDLLTMLLDGLKKPTA</sequence>
<evidence type="ECO:0000256" key="2">
    <source>
        <dbReference type="ARBA" id="ARBA00023125"/>
    </source>
</evidence>
<accession>A0ABW4QNG5</accession>
<dbReference type="PANTHER" id="PTHR30055:SF240">
    <property type="entry name" value="HTH-TYPE TRANSCRIPTIONAL REGULATOR ACRR"/>
    <property type="match status" value="1"/>
</dbReference>
<organism evidence="7 8">
    <name type="scientific">Hymenobacter bucti</name>
    <dbReference type="NCBI Taxonomy" id="1844114"/>
    <lineage>
        <taxon>Bacteria</taxon>
        <taxon>Pseudomonadati</taxon>
        <taxon>Bacteroidota</taxon>
        <taxon>Cytophagia</taxon>
        <taxon>Cytophagales</taxon>
        <taxon>Hymenobacteraceae</taxon>
        <taxon>Hymenobacter</taxon>
    </lineage>
</organism>
<keyword evidence="8" id="KW-1185">Reference proteome</keyword>
<dbReference type="Proteomes" id="UP001597197">
    <property type="component" value="Unassembled WGS sequence"/>
</dbReference>
<evidence type="ECO:0000256" key="1">
    <source>
        <dbReference type="ARBA" id="ARBA00023015"/>
    </source>
</evidence>
<dbReference type="PROSITE" id="PS50977">
    <property type="entry name" value="HTH_TETR_2"/>
    <property type="match status" value="1"/>
</dbReference>
<dbReference type="PRINTS" id="PR00455">
    <property type="entry name" value="HTHTETR"/>
</dbReference>